<protein>
    <submittedName>
        <fullName evidence="1">Uncharacterized protein</fullName>
    </submittedName>
</protein>
<dbReference type="InterPro" id="IPR036291">
    <property type="entry name" value="NAD(P)-bd_dom_sf"/>
</dbReference>
<dbReference type="Gene3D" id="3.40.50.720">
    <property type="entry name" value="NAD(P)-binding Rossmann-like Domain"/>
    <property type="match status" value="1"/>
</dbReference>
<evidence type="ECO:0000313" key="2">
    <source>
        <dbReference type="Proteomes" id="UP000234641"/>
    </source>
</evidence>
<dbReference type="AlphaFoldDB" id="A0A2H1HIT2"/>
<proteinExistence type="predicted"/>
<dbReference type="SUPFAM" id="SSF51735">
    <property type="entry name" value="NAD(P)-binding Rossmann-fold domains"/>
    <property type="match status" value="1"/>
</dbReference>
<sequence>MHILLFGASGHVGTGLAQLLGPHHTVTGIVRRPPDTKTAYTPVTVPDWVDEPEAVTSALASAGLPPVDAVIAAIGGWYIDEPVLDRGLAKFDADYDSYLRGHFTACALSQSLASARRSGDQGFVHLALNGVASVEALAGSGAISVFGAAQKMLIEVAAAESTGVAFRELRIMAPIGGDDRNDLSGGVDTVPLAEVAEGITAILDSPDRFDVSTEIRANEGTSAG</sequence>
<dbReference type="RefSeq" id="WP_101553403.1">
    <property type="nucleotide sequence ID" value="NZ_FXYY01000001.1"/>
</dbReference>
<accession>A0A2H1HIT2</accession>
<dbReference type="Proteomes" id="UP000234641">
    <property type="component" value="Unassembled WGS sequence"/>
</dbReference>
<name>A0A2H1HIT2_BRELN</name>
<gene>
    <name evidence="1" type="ORF">BLIN9172_00137</name>
</gene>
<dbReference type="EMBL" id="FXYY01000001">
    <property type="protein sequence ID" value="SMX62853.1"/>
    <property type="molecule type" value="Genomic_DNA"/>
</dbReference>
<evidence type="ECO:0000313" key="1">
    <source>
        <dbReference type="EMBL" id="SMX62853.1"/>
    </source>
</evidence>
<organism evidence="1 2">
    <name type="scientific">Brevibacterium linens ATCC 9172</name>
    <dbReference type="NCBI Taxonomy" id="1255617"/>
    <lineage>
        <taxon>Bacteria</taxon>
        <taxon>Bacillati</taxon>
        <taxon>Actinomycetota</taxon>
        <taxon>Actinomycetes</taxon>
        <taxon>Micrococcales</taxon>
        <taxon>Brevibacteriaceae</taxon>
        <taxon>Brevibacterium</taxon>
    </lineage>
</organism>
<reference evidence="1 2" key="1">
    <citation type="submission" date="2017-03" db="EMBL/GenBank/DDBJ databases">
        <authorList>
            <person name="Afonso C.L."/>
            <person name="Miller P.J."/>
            <person name="Scott M.A."/>
            <person name="Spackman E."/>
            <person name="Goraichik I."/>
            <person name="Dimitrov K.M."/>
            <person name="Suarez D.L."/>
            <person name="Swayne D.E."/>
        </authorList>
    </citation>
    <scope>NUCLEOTIDE SEQUENCE [LARGE SCALE GENOMIC DNA]</scope>
    <source>
        <strain evidence="1 2">ATCC 9172</strain>
    </source>
</reference>